<dbReference type="AlphaFoldDB" id="A0A382UZB1"/>
<evidence type="ECO:0000313" key="1">
    <source>
        <dbReference type="EMBL" id="SVD39018.1"/>
    </source>
</evidence>
<sequence>MNNIIIKLSGEIQSSNFNEWQEMFFDEIKSFKQALETDNDFLQAGENVKWCQSAEKALKSAKDSAIRQASDIEKLFGEIDKVISQARDTRLILQRQIKSRKLEIKDKVAIEGVVKMTELLALESDDFNLLDNSMFTNKENFLSAISGSRGIEGAKRAVDTLCLKFGNEISQRALEVKNKATIIDAQAFGYSAL</sequence>
<reference evidence="1" key="1">
    <citation type="submission" date="2018-05" db="EMBL/GenBank/DDBJ databases">
        <authorList>
            <person name="Lanie J.A."/>
            <person name="Ng W.-L."/>
            <person name="Kazmierczak K.M."/>
            <person name="Andrzejewski T.M."/>
            <person name="Davidsen T.M."/>
            <person name="Wayne K.J."/>
            <person name="Tettelin H."/>
            <person name="Glass J.I."/>
            <person name="Rusch D."/>
            <person name="Podicherti R."/>
            <person name="Tsui H.-C.T."/>
            <person name="Winkler M.E."/>
        </authorList>
    </citation>
    <scope>NUCLEOTIDE SEQUENCE</scope>
</reference>
<protein>
    <submittedName>
        <fullName evidence="1">Uncharacterized protein</fullName>
    </submittedName>
</protein>
<dbReference type="EMBL" id="UINC01147601">
    <property type="protein sequence ID" value="SVD39018.1"/>
    <property type="molecule type" value="Genomic_DNA"/>
</dbReference>
<name>A0A382UZB1_9ZZZZ</name>
<organism evidence="1">
    <name type="scientific">marine metagenome</name>
    <dbReference type="NCBI Taxonomy" id="408172"/>
    <lineage>
        <taxon>unclassified sequences</taxon>
        <taxon>metagenomes</taxon>
        <taxon>ecological metagenomes</taxon>
    </lineage>
</organism>
<feature type="non-terminal residue" evidence="1">
    <location>
        <position position="193"/>
    </location>
</feature>
<accession>A0A382UZB1</accession>
<gene>
    <name evidence="1" type="ORF">METZ01_LOCUS391872</name>
</gene>
<proteinExistence type="predicted"/>